<dbReference type="InterPro" id="IPR027022">
    <property type="entry name" value="ABC_permease_BceB-typ"/>
</dbReference>
<keyword evidence="2 6" id="KW-1003">Cell membrane</keyword>
<dbReference type="GO" id="GO:0055085">
    <property type="term" value="P:transmembrane transport"/>
    <property type="evidence" value="ECO:0007669"/>
    <property type="project" value="UniProtKB-UniRule"/>
</dbReference>
<organism evidence="8 9">
    <name type="scientific">Marvinbryantia formatexigens DSM 14469</name>
    <dbReference type="NCBI Taxonomy" id="478749"/>
    <lineage>
        <taxon>Bacteria</taxon>
        <taxon>Bacillati</taxon>
        <taxon>Bacillota</taxon>
        <taxon>Clostridia</taxon>
        <taxon>Lachnospirales</taxon>
        <taxon>Lachnospiraceae</taxon>
        <taxon>Marvinbryantia</taxon>
    </lineage>
</organism>
<feature type="transmembrane region" description="Helical" evidence="6">
    <location>
        <begin position="20"/>
        <end position="38"/>
    </location>
</feature>
<keyword evidence="3 6" id="KW-0812">Transmembrane</keyword>
<feature type="transmembrane region" description="Helical" evidence="6">
    <location>
        <begin position="208"/>
        <end position="226"/>
    </location>
</feature>
<accession>C6LKI3</accession>
<feature type="transmembrane region" description="Helical" evidence="6">
    <location>
        <begin position="600"/>
        <end position="626"/>
    </location>
</feature>
<comment type="subcellular location">
    <subcellularLocation>
        <location evidence="1 6">Cell membrane</location>
        <topology evidence="1 6">Multi-pass membrane protein</topology>
    </subcellularLocation>
</comment>
<evidence type="ECO:0000256" key="4">
    <source>
        <dbReference type="ARBA" id="ARBA00022989"/>
    </source>
</evidence>
<keyword evidence="4 6" id="KW-1133">Transmembrane helix</keyword>
<dbReference type="OrthoDB" id="9781780at2"/>
<dbReference type="InterPro" id="IPR052536">
    <property type="entry name" value="ABC-4_Integral_Memb_Prot"/>
</dbReference>
<evidence type="ECO:0000256" key="3">
    <source>
        <dbReference type="ARBA" id="ARBA00022692"/>
    </source>
</evidence>
<proteinExistence type="inferred from homology"/>
<keyword evidence="6" id="KW-0813">Transport</keyword>
<keyword evidence="5 6" id="KW-0472">Membrane</keyword>
<comment type="similarity">
    <text evidence="6">Belongs to the ABC-4 integral membrane protein family.</text>
</comment>
<dbReference type="PANTHER" id="PTHR46795">
    <property type="entry name" value="ABC TRANSPORTER PERMEASE-RELATED-RELATED"/>
    <property type="match status" value="1"/>
</dbReference>
<evidence type="ECO:0000313" key="9">
    <source>
        <dbReference type="Proteomes" id="UP000005561"/>
    </source>
</evidence>
<feature type="transmembrane region" description="Helical" evidence="6">
    <location>
        <begin position="238"/>
        <end position="265"/>
    </location>
</feature>
<dbReference type="RefSeq" id="WP_006863932.1">
    <property type="nucleotide sequence ID" value="NZ_ACCL02000024.1"/>
</dbReference>
<comment type="caution">
    <text evidence="8">The sequence shown here is derived from an EMBL/GenBank/DDBJ whole genome shotgun (WGS) entry which is preliminary data.</text>
</comment>
<gene>
    <name evidence="8" type="ORF">BRYFOR_09170</name>
</gene>
<keyword evidence="9" id="KW-1185">Reference proteome</keyword>
<reference evidence="8" key="1">
    <citation type="submission" date="2009-07" db="EMBL/GenBank/DDBJ databases">
        <authorList>
            <person name="Weinstock G."/>
            <person name="Sodergren E."/>
            <person name="Clifton S."/>
            <person name="Fulton L."/>
            <person name="Fulton B."/>
            <person name="Courtney L."/>
            <person name="Fronick C."/>
            <person name="Harrison M."/>
            <person name="Strong C."/>
            <person name="Farmer C."/>
            <person name="Delahaunty K."/>
            <person name="Markovic C."/>
            <person name="Hall O."/>
            <person name="Minx P."/>
            <person name="Tomlinson C."/>
            <person name="Mitreva M."/>
            <person name="Nelson J."/>
            <person name="Hou S."/>
            <person name="Wollam A."/>
            <person name="Pepin K.H."/>
            <person name="Johnson M."/>
            <person name="Bhonagiri V."/>
            <person name="Nash W.E."/>
            <person name="Warren W."/>
            <person name="Chinwalla A."/>
            <person name="Mardis E.R."/>
            <person name="Wilson R.K."/>
        </authorList>
    </citation>
    <scope>NUCLEOTIDE SEQUENCE [LARGE SCALE GENOMIC DNA]</scope>
    <source>
        <strain evidence="8">DSM 14469</strain>
    </source>
</reference>
<feature type="domain" description="ABC3 transporter permease C-terminal" evidence="7">
    <location>
        <begin position="64"/>
        <end position="175"/>
    </location>
</feature>
<protein>
    <submittedName>
        <fullName evidence="8">Efflux ABC transporter, permease protein</fullName>
    </submittedName>
</protein>
<dbReference type="InterPro" id="IPR003838">
    <property type="entry name" value="ABC3_permease_C"/>
</dbReference>
<evidence type="ECO:0000256" key="1">
    <source>
        <dbReference type="ARBA" id="ARBA00004651"/>
    </source>
</evidence>
<evidence type="ECO:0000256" key="2">
    <source>
        <dbReference type="ARBA" id="ARBA00022475"/>
    </source>
</evidence>
<dbReference type="GO" id="GO:0005886">
    <property type="term" value="C:plasma membrane"/>
    <property type="evidence" value="ECO:0007669"/>
    <property type="project" value="UniProtKB-SubCell"/>
</dbReference>
<dbReference type="Proteomes" id="UP000005561">
    <property type="component" value="Unassembled WGS sequence"/>
</dbReference>
<dbReference type="PIRSF" id="PIRSF018968">
    <property type="entry name" value="ABC_permease_BceB"/>
    <property type="match status" value="1"/>
</dbReference>
<dbReference type="PANTHER" id="PTHR46795:SF3">
    <property type="entry name" value="ABC TRANSPORTER PERMEASE"/>
    <property type="match status" value="1"/>
</dbReference>
<feature type="transmembrane region" description="Helical" evidence="6">
    <location>
        <begin position="638"/>
        <end position="660"/>
    </location>
</feature>
<feature type="transmembrane region" description="Helical" evidence="6">
    <location>
        <begin position="58"/>
        <end position="80"/>
    </location>
</feature>
<dbReference type="AlphaFoldDB" id="C6LKI3"/>
<feature type="transmembrane region" description="Helical" evidence="6">
    <location>
        <begin position="152"/>
        <end position="176"/>
    </location>
</feature>
<dbReference type="STRING" id="168384.SAMN05660368_03449"/>
<evidence type="ECO:0000256" key="5">
    <source>
        <dbReference type="ARBA" id="ARBA00023136"/>
    </source>
</evidence>
<dbReference type="Pfam" id="PF02687">
    <property type="entry name" value="FtsX"/>
    <property type="match status" value="1"/>
</dbReference>
<feature type="transmembrane region" description="Helical" evidence="6">
    <location>
        <begin position="108"/>
        <end position="132"/>
    </location>
</feature>
<feature type="transmembrane region" description="Helical" evidence="6">
    <location>
        <begin position="537"/>
        <end position="564"/>
    </location>
</feature>
<evidence type="ECO:0000256" key="6">
    <source>
        <dbReference type="PIRNR" id="PIRNR018968"/>
    </source>
</evidence>
<dbReference type="EMBL" id="ACCL02000024">
    <property type="protein sequence ID" value="EET58882.1"/>
    <property type="molecule type" value="Genomic_DNA"/>
</dbReference>
<feature type="transmembrane region" description="Helical" evidence="6">
    <location>
        <begin position="292"/>
        <end position="313"/>
    </location>
</feature>
<sequence length="674" mass="74582">MTGGKLIFRNVRKNLQDYMIYFLTLMISVSMFYAFNSIQTQPALQNLDATKQLLSDQLGILLSALSVIVAVVLAFLILYANQFLLKRRKKELGIYTLLGMEKGKISRIFAGETLCVGVVSLVFGLIFGLLLSQGLSLFSLRLFAVDMSEFQLIFSMSALKKTIGCFALIFLIVMVFNVRTVSTVKLIDLLTASRKNESMALKNKPAQILLTLLSVLCIVSSAIIIQRYGILPSRENHWFQIAIVLLAVGTALFFFSASALLLTAIQAKKIVYLKGLNTFLSRQIGSRIQTNFLTMTVVCGLLTVSICGISVGISSALTMNEASKAALPFDLNVIADVDVSGDTDIAEYLNSRNVDIGSYAENTAQISLYESEITYGNLFEGQDVDLWPIDSSIPQTGVSVISISDYNRSLAAQGKDAVTLENNKFLINCNYDGTLQYIDTFLQSGKEIIINGVALYAQEKQSLHETYYMTSVGNNDRGTLIIPDYIAASLAKDVNILLVQYKADTNSDEVLQKMIPIGLEWETEGYRYSEKIMMNSMYYGSCALLVFLCSYIGLVFLLICAALLSLKQLTETADNVYRYGLLQKLGTDSKLLLGTLFKQIAVFFITPLLLAGIFSAFGIGKITAIVEEFLNMHISTNIGVTILMFLIVYGGYFITTYLSCKHMVIEKQLKELEV</sequence>
<evidence type="ECO:0000259" key="7">
    <source>
        <dbReference type="Pfam" id="PF02687"/>
    </source>
</evidence>
<name>C6LKI3_9FIRM</name>
<evidence type="ECO:0000313" key="8">
    <source>
        <dbReference type="EMBL" id="EET58882.1"/>
    </source>
</evidence>
<dbReference type="eggNOG" id="COG0577">
    <property type="taxonomic scope" value="Bacteria"/>
</dbReference>